<evidence type="ECO:0000313" key="4">
    <source>
        <dbReference type="EMBL" id="CAB4799027.1"/>
    </source>
</evidence>
<organism evidence="4">
    <name type="scientific">freshwater metagenome</name>
    <dbReference type="NCBI Taxonomy" id="449393"/>
    <lineage>
        <taxon>unclassified sequences</taxon>
        <taxon>metagenomes</taxon>
        <taxon>ecological metagenomes</taxon>
    </lineage>
</organism>
<dbReference type="SUPFAM" id="SSF53697">
    <property type="entry name" value="SIS domain"/>
    <property type="match status" value="1"/>
</dbReference>
<accession>A0A6J6XZB1</accession>
<dbReference type="EMBL" id="CAFAAQ010000025">
    <property type="protein sequence ID" value="CAB4799027.1"/>
    <property type="molecule type" value="Genomic_DNA"/>
</dbReference>
<dbReference type="Gene3D" id="3.40.50.10490">
    <property type="entry name" value="Glucose-6-phosphate isomerase like protein, domain 1"/>
    <property type="match status" value="1"/>
</dbReference>
<reference evidence="4" key="1">
    <citation type="submission" date="2020-05" db="EMBL/GenBank/DDBJ databases">
        <authorList>
            <person name="Chiriac C."/>
            <person name="Salcher M."/>
            <person name="Ghai R."/>
            <person name="Kavagutti S V."/>
        </authorList>
    </citation>
    <scope>NUCLEOTIDE SEQUENCE</scope>
</reference>
<dbReference type="InterPro" id="IPR019490">
    <property type="entry name" value="Glu6P/Mann6P_isomerase_C"/>
</dbReference>
<evidence type="ECO:0000256" key="2">
    <source>
        <dbReference type="ARBA" id="ARBA00023235"/>
    </source>
</evidence>
<keyword evidence="2" id="KW-0413">Isomerase</keyword>
<comment type="similarity">
    <text evidence="1">Belongs to the PGI/PMI family.</text>
</comment>
<gene>
    <name evidence="4" type="ORF">UFOPK3046_00443</name>
</gene>
<dbReference type="InterPro" id="IPR046348">
    <property type="entry name" value="SIS_dom_sf"/>
</dbReference>
<dbReference type="Pfam" id="PF10432">
    <property type="entry name" value="bact-PGI_C"/>
    <property type="match status" value="1"/>
</dbReference>
<dbReference type="CDD" id="cd05637">
    <property type="entry name" value="SIS_PGI_PMI_2"/>
    <property type="match status" value="1"/>
</dbReference>
<dbReference type="AlphaFoldDB" id="A0A6J6XZB1"/>
<feature type="domain" description="Bifunctional glucose-6-phosphate/mannose-6-phosphate isomerase C-terminal" evidence="3">
    <location>
        <begin position="17"/>
        <end position="167"/>
    </location>
</feature>
<sequence>MISQVTKRRDELLLDGNSALRLAQRIGRTLPIVYGGGTVGEVAAWRWKGQFNENPKVASFANRIPELTHNEICGWAQHGDVTRQVFSMLLLRHDFEHPQVQQRFDLVAEICEEIVSGVYSVSAQGEGRLAQLFDLMIFGDLVSLHMAAREGVDPGPVPALDEIRTRLR</sequence>
<dbReference type="GO" id="GO:0005975">
    <property type="term" value="P:carbohydrate metabolic process"/>
    <property type="evidence" value="ECO:0007669"/>
    <property type="project" value="InterPro"/>
</dbReference>
<proteinExistence type="inferred from homology"/>
<name>A0A6J6XZB1_9ZZZZ</name>
<dbReference type="GO" id="GO:0004347">
    <property type="term" value="F:glucose-6-phosphate isomerase activity"/>
    <property type="evidence" value="ECO:0007669"/>
    <property type="project" value="InterPro"/>
</dbReference>
<evidence type="ECO:0000256" key="1">
    <source>
        <dbReference type="ARBA" id="ARBA00010523"/>
    </source>
</evidence>
<evidence type="ECO:0000259" key="3">
    <source>
        <dbReference type="Pfam" id="PF10432"/>
    </source>
</evidence>
<dbReference type="GO" id="GO:0097367">
    <property type="term" value="F:carbohydrate derivative binding"/>
    <property type="evidence" value="ECO:0007669"/>
    <property type="project" value="InterPro"/>
</dbReference>
<dbReference type="GO" id="GO:0004476">
    <property type="term" value="F:mannose-6-phosphate isomerase activity"/>
    <property type="evidence" value="ECO:0007669"/>
    <property type="project" value="InterPro"/>
</dbReference>
<protein>
    <submittedName>
        <fullName evidence="4">Unannotated protein</fullName>
    </submittedName>
</protein>
<dbReference type="GO" id="GO:1901135">
    <property type="term" value="P:carbohydrate derivative metabolic process"/>
    <property type="evidence" value="ECO:0007669"/>
    <property type="project" value="InterPro"/>
</dbReference>